<reference evidence="1 2" key="1">
    <citation type="journal article" date="2017" name="ISME J.">
        <title>Potential for microbial H2 and metal transformations associated with novel bacteria and archaea in deep terrestrial subsurface sediments.</title>
        <authorList>
            <person name="Hernsdorf A.W."/>
            <person name="Amano Y."/>
            <person name="Miyakawa K."/>
            <person name="Ise K."/>
            <person name="Suzuki Y."/>
            <person name="Anantharaman K."/>
            <person name="Probst A."/>
            <person name="Burstein D."/>
            <person name="Thomas B.C."/>
            <person name="Banfield J.F."/>
        </authorList>
    </citation>
    <scope>NUCLEOTIDE SEQUENCE [LARGE SCALE GENOMIC DNA]</scope>
    <source>
        <strain evidence="1">HGW-Actinobacteria-3</strain>
    </source>
</reference>
<evidence type="ECO:0000313" key="2">
    <source>
        <dbReference type="Proteomes" id="UP000233654"/>
    </source>
</evidence>
<evidence type="ECO:0000313" key="1">
    <source>
        <dbReference type="EMBL" id="PKQ28944.1"/>
    </source>
</evidence>
<comment type="caution">
    <text evidence="1">The sequence shown here is derived from an EMBL/GenBank/DDBJ whole genome shotgun (WGS) entry which is preliminary data.</text>
</comment>
<dbReference type="Proteomes" id="UP000233654">
    <property type="component" value="Unassembled WGS sequence"/>
</dbReference>
<accession>A0A2N3G8L5</accession>
<protein>
    <submittedName>
        <fullName evidence="1">Uncharacterized protein</fullName>
    </submittedName>
</protein>
<dbReference type="EMBL" id="PHEX01000001">
    <property type="protein sequence ID" value="PKQ28944.1"/>
    <property type="molecule type" value="Genomic_DNA"/>
</dbReference>
<gene>
    <name evidence="1" type="ORF">CVT63_00050</name>
</gene>
<dbReference type="AlphaFoldDB" id="A0A2N3G8L5"/>
<name>A0A2N3G8L5_9ACTN</name>
<sequence length="63" mass="6854">MELYQLLVLWISPLIPKGIVGLAQGDKNAKVHLKGGVNALSLRGALSARGQEKVRKSTDTKRE</sequence>
<proteinExistence type="predicted"/>
<organism evidence="1 2">
    <name type="scientific">Candidatus Anoxymicrobium japonicum</name>
    <dbReference type="NCBI Taxonomy" id="2013648"/>
    <lineage>
        <taxon>Bacteria</taxon>
        <taxon>Bacillati</taxon>
        <taxon>Actinomycetota</taxon>
        <taxon>Candidatus Geothermincolia</taxon>
        <taxon>Candidatus Geothermincolales</taxon>
        <taxon>Candidatus Anoxymicrobiaceae</taxon>
        <taxon>Candidatus Anoxymicrobium</taxon>
    </lineage>
</organism>